<comment type="subcellular location">
    <subcellularLocation>
        <location evidence="6">Cytoplasm</location>
    </subcellularLocation>
</comment>
<comment type="caution">
    <text evidence="11">The sequence shown here is derived from an EMBL/GenBank/DDBJ whole genome shotgun (WGS) entry which is preliminary data.</text>
</comment>
<feature type="domain" description="Response regulatory" evidence="9">
    <location>
        <begin position="5"/>
        <end position="122"/>
    </location>
</feature>
<evidence type="ECO:0000256" key="2">
    <source>
        <dbReference type="ARBA" id="ARBA00022500"/>
    </source>
</evidence>
<evidence type="ECO:0000259" key="9">
    <source>
        <dbReference type="PROSITE" id="PS50110"/>
    </source>
</evidence>
<dbReference type="PIRSF" id="PIRSF000876">
    <property type="entry name" value="RR_chemtxs_CheB"/>
    <property type="match status" value="1"/>
</dbReference>
<organism evidence="11 12">
    <name type="scientific">Hathewaya limosa</name>
    <name type="common">Clostridium limosum</name>
    <dbReference type="NCBI Taxonomy" id="1536"/>
    <lineage>
        <taxon>Bacteria</taxon>
        <taxon>Bacillati</taxon>
        <taxon>Bacillota</taxon>
        <taxon>Clostridia</taxon>
        <taxon>Eubacteriales</taxon>
        <taxon>Clostridiaceae</taxon>
        <taxon>Hathewaya</taxon>
    </lineage>
</organism>
<dbReference type="EC" id="3.1.1.61" evidence="6"/>
<keyword evidence="6 8" id="KW-0597">Phosphoprotein</keyword>
<dbReference type="Proteomes" id="UP001224418">
    <property type="component" value="Unassembled WGS sequence"/>
</dbReference>
<proteinExistence type="inferred from homology"/>
<evidence type="ECO:0000313" key="11">
    <source>
        <dbReference type="EMBL" id="MDQ0479217.1"/>
    </source>
</evidence>
<name>A0ABU0JTH3_HATLI</name>
<dbReference type="GO" id="GO:0008984">
    <property type="term" value="F:protein-glutamate methylesterase activity"/>
    <property type="evidence" value="ECO:0007669"/>
    <property type="project" value="UniProtKB-EC"/>
</dbReference>
<dbReference type="PROSITE" id="PS50122">
    <property type="entry name" value="CHEB"/>
    <property type="match status" value="1"/>
</dbReference>
<dbReference type="InterPro" id="IPR035909">
    <property type="entry name" value="CheB_C"/>
</dbReference>
<evidence type="ECO:0000256" key="8">
    <source>
        <dbReference type="PROSITE-ProRule" id="PRU00169"/>
    </source>
</evidence>
<keyword evidence="12" id="KW-1185">Reference proteome</keyword>
<evidence type="ECO:0000256" key="4">
    <source>
        <dbReference type="ARBA" id="ARBA00024867"/>
    </source>
</evidence>
<comment type="PTM">
    <text evidence="6">Phosphorylated by CheA. Phosphorylation of the N-terminal regulatory domain activates the methylesterase activity.</text>
</comment>
<dbReference type="Pfam" id="PF01339">
    <property type="entry name" value="CheB_methylest"/>
    <property type="match status" value="1"/>
</dbReference>
<keyword evidence="2 6" id="KW-0145">Chemotaxis</keyword>
<protein>
    <recommendedName>
        <fullName evidence="6">Protein-glutamate methylesterase/protein-glutamine glutaminase</fullName>
        <ecNumber evidence="6">3.1.1.61</ecNumber>
        <ecNumber evidence="6">3.5.1.44</ecNumber>
    </recommendedName>
</protein>
<comment type="similarity">
    <text evidence="6">Belongs to the CheB family.</text>
</comment>
<evidence type="ECO:0000256" key="6">
    <source>
        <dbReference type="HAMAP-Rule" id="MF_00099"/>
    </source>
</evidence>
<evidence type="ECO:0000256" key="7">
    <source>
        <dbReference type="PROSITE-ProRule" id="PRU00050"/>
    </source>
</evidence>
<dbReference type="PROSITE" id="PS50110">
    <property type="entry name" value="RESPONSE_REGULATORY"/>
    <property type="match status" value="1"/>
</dbReference>
<feature type="active site" evidence="6 7">
    <location>
        <position position="232"/>
    </location>
</feature>
<dbReference type="SMART" id="SM00448">
    <property type="entry name" value="REC"/>
    <property type="match status" value="1"/>
</dbReference>
<comment type="domain">
    <text evidence="6">Contains a C-terminal catalytic domain, and an N-terminal region which modulates catalytic activity.</text>
</comment>
<evidence type="ECO:0000256" key="3">
    <source>
        <dbReference type="ARBA" id="ARBA00022801"/>
    </source>
</evidence>
<evidence type="ECO:0000256" key="5">
    <source>
        <dbReference type="ARBA" id="ARBA00048267"/>
    </source>
</evidence>
<dbReference type="Gene3D" id="3.40.50.2300">
    <property type="match status" value="1"/>
</dbReference>
<dbReference type="NCBIfam" id="NF001965">
    <property type="entry name" value="PRK00742.1"/>
    <property type="match status" value="1"/>
</dbReference>
<reference evidence="11 12" key="1">
    <citation type="submission" date="2023-07" db="EMBL/GenBank/DDBJ databases">
        <title>Genomic Encyclopedia of Type Strains, Phase IV (KMG-IV): sequencing the most valuable type-strain genomes for metagenomic binning, comparative biology and taxonomic classification.</title>
        <authorList>
            <person name="Goeker M."/>
        </authorList>
    </citation>
    <scope>NUCLEOTIDE SEQUENCE [LARGE SCALE GENOMIC DNA]</scope>
    <source>
        <strain evidence="11 12">DSM 1400</strain>
    </source>
</reference>
<dbReference type="HAMAP" id="MF_00099">
    <property type="entry name" value="CheB_chemtxs"/>
    <property type="match status" value="1"/>
</dbReference>
<keyword evidence="1 6" id="KW-0963">Cytoplasm</keyword>
<gene>
    <name evidence="6" type="primary">cheB</name>
    <name evidence="11" type="ORF">QOZ93_000957</name>
</gene>
<evidence type="ECO:0000313" key="12">
    <source>
        <dbReference type="Proteomes" id="UP001224418"/>
    </source>
</evidence>
<dbReference type="RefSeq" id="WP_307355308.1">
    <property type="nucleotide sequence ID" value="NZ_BAAACJ010000012.1"/>
</dbReference>
<feature type="active site" evidence="6 7">
    <location>
        <position position="351"/>
    </location>
</feature>
<dbReference type="Pfam" id="PF00072">
    <property type="entry name" value="Response_reg"/>
    <property type="match status" value="1"/>
</dbReference>
<dbReference type="InterPro" id="IPR008248">
    <property type="entry name" value="CheB-like"/>
</dbReference>
<dbReference type="SUPFAM" id="SSF52738">
    <property type="entry name" value="Methylesterase CheB, C-terminal domain"/>
    <property type="match status" value="1"/>
</dbReference>
<dbReference type="PANTHER" id="PTHR42872:SF6">
    <property type="entry name" value="PROTEIN-GLUTAMATE METHYLESTERASE_PROTEIN-GLUTAMINE GLUTAMINASE"/>
    <property type="match status" value="1"/>
</dbReference>
<feature type="domain" description="CheB-type methylesterase" evidence="10">
    <location>
        <begin position="227"/>
        <end position="409"/>
    </location>
</feature>
<dbReference type="SUPFAM" id="SSF52172">
    <property type="entry name" value="CheY-like"/>
    <property type="match status" value="1"/>
</dbReference>
<keyword evidence="3 6" id="KW-0378">Hydrolase</keyword>
<feature type="modified residue" description="4-aspartylphosphate" evidence="6 8">
    <location>
        <position position="55"/>
    </location>
</feature>
<evidence type="ECO:0000259" key="10">
    <source>
        <dbReference type="PROSITE" id="PS50122"/>
    </source>
</evidence>
<dbReference type="InterPro" id="IPR011006">
    <property type="entry name" value="CheY-like_superfamily"/>
</dbReference>
<sequence>MNKIKVLVVDDSALMRKIISDMINQQSDMEVINTARNGDDLFEKLDKAPDVITLDVEMPKVDGIEALKILKKCNINIPVIMLSSLTKKGAETTLECLELGAFDFVAKPSGSISLDIEKVKENLVEKIRAAYGRRKFLANRAIRNTKSPFEKTYNKSSEIINSREKISRNKETLRERETLFKHNTMSTTMHKEYKMEHVEHKENLINNHIEGSRLNRRVIDNKKIDAVVIGASTGGPKALYEVITKLPELNVPVFVVQHMPVGFTKVFADRLDKNSVLKVVEAEDKMEVSRNTVYVAKGGYHMEIWNDKKIHLNTEPAIWGVRPAVDKLFISASKVYRQNILSVVLTGMGKDGAEGTVAIKDGGGVTFSEDERTCTIYGMPKAAFNTGKVDEVIPLNEVVSRITEVVLRRGA</sequence>
<dbReference type="InterPro" id="IPR000673">
    <property type="entry name" value="Sig_transdc_resp-reg_Me-estase"/>
</dbReference>
<comment type="function">
    <text evidence="6">Involved in chemotaxis. Part of a chemotaxis signal transduction system that modulates chemotaxis in response to various stimuli. Catalyzes the demethylation of specific methylglutamate residues introduced into the chemoreceptors (methyl-accepting chemotaxis proteins or MCP) by CheR. Also mediates the irreversible deamidation of specific glutamine residues to glutamic acid.</text>
</comment>
<comment type="catalytic activity">
    <reaction evidence="6">
        <text>L-glutaminyl-[protein] + H2O = L-glutamyl-[protein] + NH4(+)</text>
        <dbReference type="Rhea" id="RHEA:16441"/>
        <dbReference type="Rhea" id="RHEA-COMP:10207"/>
        <dbReference type="Rhea" id="RHEA-COMP:10208"/>
        <dbReference type="ChEBI" id="CHEBI:15377"/>
        <dbReference type="ChEBI" id="CHEBI:28938"/>
        <dbReference type="ChEBI" id="CHEBI:29973"/>
        <dbReference type="ChEBI" id="CHEBI:30011"/>
        <dbReference type="EC" id="3.5.1.44"/>
    </reaction>
</comment>
<comment type="catalytic activity">
    <reaction evidence="5 6">
        <text>[protein]-L-glutamate 5-O-methyl ester + H2O = L-glutamyl-[protein] + methanol + H(+)</text>
        <dbReference type="Rhea" id="RHEA:23236"/>
        <dbReference type="Rhea" id="RHEA-COMP:10208"/>
        <dbReference type="Rhea" id="RHEA-COMP:10311"/>
        <dbReference type="ChEBI" id="CHEBI:15377"/>
        <dbReference type="ChEBI" id="CHEBI:15378"/>
        <dbReference type="ChEBI" id="CHEBI:17790"/>
        <dbReference type="ChEBI" id="CHEBI:29973"/>
        <dbReference type="ChEBI" id="CHEBI:82795"/>
        <dbReference type="EC" id="3.1.1.61"/>
    </reaction>
</comment>
<dbReference type="CDD" id="cd17541">
    <property type="entry name" value="REC_CheB-like"/>
    <property type="match status" value="1"/>
</dbReference>
<feature type="active site" evidence="6 7">
    <location>
        <position position="258"/>
    </location>
</feature>
<comment type="function">
    <text evidence="4">May play the central regulatory role in sporulation. It may be an element of the effector pathway responsible for the activation of sporulation genes in response to nutritional stress. Spo0A may act in concert with spo0H (a sigma factor) to control the expression of some genes that are critical to the sporulation process.</text>
</comment>
<evidence type="ECO:0000256" key="1">
    <source>
        <dbReference type="ARBA" id="ARBA00022490"/>
    </source>
</evidence>
<dbReference type="InterPro" id="IPR001789">
    <property type="entry name" value="Sig_transdc_resp-reg_receiver"/>
</dbReference>
<dbReference type="CDD" id="cd16432">
    <property type="entry name" value="CheB_Rec"/>
    <property type="match status" value="1"/>
</dbReference>
<dbReference type="EC" id="3.5.1.44" evidence="6"/>
<dbReference type="Gene3D" id="3.40.50.180">
    <property type="entry name" value="Methylesterase CheB, C-terminal domain"/>
    <property type="match status" value="1"/>
</dbReference>
<accession>A0ABU0JTH3</accession>
<dbReference type="PANTHER" id="PTHR42872">
    <property type="entry name" value="PROTEIN-GLUTAMATE METHYLESTERASE/PROTEIN-GLUTAMINE GLUTAMINASE"/>
    <property type="match status" value="1"/>
</dbReference>
<dbReference type="EMBL" id="JAUSWN010000006">
    <property type="protein sequence ID" value="MDQ0479217.1"/>
    <property type="molecule type" value="Genomic_DNA"/>
</dbReference>